<dbReference type="KEGG" id="clg:Calag_1160"/>
<sequence>MKSLKKRFIFNLKEGYDIENIFKKINTVISSQEATIKVENNKLIIDFYVTPRDINYIKSKIKEILSFETNKNKVKGFKYSLKDLNPEGGKDFFDMLEFCLSKLGYKTTIQEEFLITTARKEKVYSLANIINENLKHISGKNYGNALIKALACYLTLRERDFEKINNVIEKGLSLGILEENKNKIYTRYSWKDTYEMLGKVQ</sequence>
<dbReference type="eggNOG" id="arCOG00908">
    <property type="taxonomic scope" value="Archaea"/>
</dbReference>
<organism evidence="1 2">
    <name type="scientific">Caldisphaera lagunensis (strain DSM 15908 / JCM 11604 / ANMR 0165 / IC-154)</name>
    <dbReference type="NCBI Taxonomy" id="1056495"/>
    <lineage>
        <taxon>Archaea</taxon>
        <taxon>Thermoproteota</taxon>
        <taxon>Thermoprotei</taxon>
        <taxon>Acidilobales</taxon>
        <taxon>Caldisphaeraceae</taxon>
        <taxon>Caldisphaera</taxon>
    </lineage>
</organism>
<accession>L0AAH3</accession>
<dbReference type="RefSeq" id="WP_015232778.1">
    <property type="nucleotide sequence ID" value="NC_019791.1"/>
</dbReference>
<dbReference type="AlphaFoldDB" id="L0AAH3"/>
<keyword evidence="2" id="KW-1185">Reference proteome</keyword>
<dbReference type="Pfam" id="PF09840">
    <property type="entry name" value="DUF2067"/>
    <property type="match status" value="1"/>
</dbReference>
<gene>
    <name evidence="1" type="ordered locus">Calag_1160</name>
</gene>
<proteinExistence type="predicted"/>
<evidence type="ECO:0008006" key="3">
    <source>
        <dbReference type="Google" id="ProtNLM"/>
    </source>
</evidence>
<dbReference type="InParanoid" id="L0AAH3"/>
<name>L0AAH3_CALLD</name>
<dbReference type="STRING" id="1056495.Calag_1160"/>
<dbReference type="EMBL" id="CP003378">
    <property type="protein sequence ID" value="AFZ70881.1"/>
    <property type="molecule type" value="Genomic_DNA"/>
</dbReference>
<dbReference type="HOGENOM" id="CLU_1357852_0_0_2"/>
<evidence type="ECO:0000313" key="2">
    <source>
        <dbReference type="Proteomes" id="UP000010469"/>
    </source>
</evidence>
<dbReference type="InterPro" id="IPR019202">
    <property type="entry name" value="DUF2067"/>
</dbReference>
<dbReference type="GeneID" id="14212420"/>
<dbReference type="Proteomes" id="UP000010469">
    <property type="component" value="Chromosome"/>
</dbReference>
<evidence type="ECO:0000313" key="1">
    <source>
        <dbReference type="EMBL" id="AFZ70881.1"/>
    </source>
</evidence>
<reference evidence="2" key="1">
    <citation type="submission" date="2012-03" db="EMBL/GenBank/DDBJ databases">
        <title>Complete genome of Caldisphaera lagunensis DSM 15908.</title>
        <authorList>
            <person name="Lucas S."/>
            <person name="Copeland A."/>
            <person name="Lapidus A."/>
            <person name="Glavina del Rio T."/>
            <person name="Dalin E."/>
            <person name="Tice H."/>
            <person name="Bruce D."/>
            <person name="Goodwin L."/>
            <person name="Pitluck S."/>
            <person name="Peters L."/>
            <person name="Mikhailova N."/>
            <person name="Teshima H."/>
            <person name="Kyrpides N."/>
            <person name="Mavromatis K."/>
            <person name="Ivanova N."/>
            <person name="Brettin T."/>
            <person name="Detter J.C."/>
            <person name="Han C."/>
            <person name="Larimer F."/>
            <person name="Land M."/>
            <person name="Hauser L."/>
            <person name="Markowitz V."/>
            <person name="Cheng J.-F."/>
            <person name="Hugenholtz P."/>
            <person name="Woyke T."/>
            <person name="Wu D."/>
            <person name="Spring S."/>
            <person name="Schroeder M."/>
            <person name="Brambilla E."/>
            <person name="Klenk H.-P."/>
            <person name="Eisen J.A."/>
        </authorList>
    </citation>
    <scope>NUCLEOTIDE SEQUENCE [LARGE SCALE GENOMIC DNA]</scope>
    <source>
        <strain evidence="2">DSM 15908 / JCM 11604 / IC-154</strain>
    </source>
</reference>
<protein>
    <recommendedName>
        <fullName evidence="3">DUF2067 domain-containing protein</fullName>
    </recommendedName>
</protein>